<keyword evidence="3" id="KW-1185">Reference proteome</keyword>
<evidence type="ECO:0000313" key="2">
    <source>
        <dbReference type="EMBL" id="CEF97789.1"/>
    </source>
</evidence>
<sequence length="272" mass="28886">MTLCRVMTPAHVFDTTGKNLPIPPAVSGKRRQSSTPQPMSTLGVDAYGSDDGASAEDDASAEDEDGFVGPTRPPGWEIERKGASDGEDDEAYLASMRDDDDDDDAGEDEGCHVPARWVDRVRIPPEPASAAATETQARVNEIFLEALRRGLTPSTMMFASSTFRNPGFMETCSADLGEDAFATGAAFAFDGEPVPEEDFYGALAQEQKLVTEKYLADRNGISFRSAGKQAAPAAAAQVPGDEARQATINAAIAKARVEARIALEKAGRVPPS</sequence>
<gene>
    <name evidence="2" type="ORF">OT_ostta04g05460</name>
</gene>
<proteinExistence type="predicted"/>
<dbReference type="EMBL" id="CAID01000004">
    <property type="protein sequence ID" value="CEF97789.1"/>
    <property type="molecule type" value="Genomic_DNA"/>
</dbReference>
<feature type="compositionally biased region" description="Acidic residues" evidence="1">
    <location>
        <begin position="53"/>
        <end position="66"/>
    </location>
</feature>
<evidence type="ECO:0000313" key="3">
    <source>
        <dbReference type="Proteomes" id="UP000009170"/>
    </source>
</evidence>
<dbReference type="OrthoDB" id="10558939at2759"/>
<dbReference type="Pfam" id="PF07818">
    <property type="entry name" value="HCNGP"/>
    <property type="match status" value="1"/>
</dbReference>
<dbReference type="STRING" id="70448.A0A090M6M7"/>
<accession>A0A090M6M7</accession>
<organism evidence="2 3">
    <name type="scientific">Ostreococcus tauri</name>
    <name type="common">Marine green alga</name>
    <dbReference type="NCBI Taxonomy" id="70448"/>
    <lineage>
        <taxon>Eukaryota</taxon>
        <taxon>Viridiplantae</taxon>
        <taxon>Chlorophyta</taxon>
        <taxon>Mamiellophyceae</taxon>
        <taxon>Mamiellales</taxon>
        <taxon>Bathycoccaceae</taxon>
        <taxon>Ostreococcus</taxon>
    </lineage>
</organism>
<name>A0A090M6M7_OSTTA</name>
<dbReference type="GO" id="GO:0006355">
    <property type="term" value="P:regulation of DNA-templated transcription"/>
    <property type="evidence" value="ECO:0007669"/>
    <property type="project" value="InterPro"/>
</dbReference>
<reference evidence="3" key="1">
    <citation type="journal article" date="2006" name="Proc. Natl. Acad. Sci. U.S.A.">
        <title>Genome analysis of the smallest free-living eukaryote Ostreococcus tauri unveils many unique features.</title>
        <authorList>
            <person name="Derelle E."/>
            <person name="Ferraz C."/>
            <person name="Rombauts S."/>
            <person name="Rouze P."/>
            <person name="Worden A.Z."/>
            <person name="Robbens S."/>
            <person name="Partensky F."/>
            <person name="Degroeve S."/>
            <person name="Echeynie S."/>
            <person name="Cooke R."/>
            <person name="Saeys Y."/>
            <person name="Wuyts J."/>
            <person name="Jabbari K."/>
            <person name="Bowler C."/>
            <person name="Panaud O."/>
            <person name="Piegu B."/>
            <person name="Ball S.G."/>
            <person name="Ral J.-P."/>
            <person name="Bouget F.-Y."/>
            <person name="Piganeau G."/>
            <person name="De Baets B."/>
            <person name="Picard A."/>
            <person name="Delseny M."/>
            <person name="Demaille J."/>
            <person name="Van de Peer Y."/>
            <person name="Moreau H."/>
        </authorList>
    </citation>
    <scope>NUCLEOTIDE SEQUENCE [LARGE SCALE GENOMIC DNA]</scope>
    <source>
        <strain evidence="3">OTTH 0595 / CCAP 157/2 / RCC745</strain>
    </source>
</reference>
<protein>
    <submittedName>
        <fullName evidence="2">HCNGP-like</fullName>
    </submittedName>
</protein>
<dbReference type="Proteomes" id="UP000009170">
    <property type="component" value="Unassembled WGS sequence"/>
</dbReference>
<dbReference type="RefSeq" id="XP_003079079.2">
    <property type="nucleotide sequence ID" value="XM_003079031.2"/>
</dbReference>
<reference evidence="2 3" key="2">
    <citation type="journal article" date="2014" name="BMC Genomics">
        <title>An improved genome of the model marine alga Ostreococcus tauri unfolds by assessing Illumina de novo assemblies.</title>
        <authorList>
            <person name="Blanc-Mathieu R."/>
            <person name="Verhelst B."/>
            <person name="Derelle E."/>
            <person name="Rombauts S."/>
            <person name="Bouget F.Y."/>
            <person name="Carre I."/>
            <person name="Chateau A."/>
            <person name="Eyre-Walker A."/>
            <person name="Grimsley N."/>
            <person name="Moreau H."/>
            <person name="Piegu B."/>
            <person name="Rivals E."/>
            <person name="Schackwitz W."/>
            <person name="Van de Peer Y."/>
            <person name="Piganeau G."/>
        </authorList>
    </citation>
    <scope>NUCLEOTIDE SEQUENCE [LARGE SCALE GENOMIC DNA]</scope>
    <source>
        <strain evidence="3">OTTH 0595 / CCAP 157/2 / RCC745</strain>
    </source>
</reference>
<dbReference type="GeneID" id="9834095"/>
<dbReference type="KEGG" id="ota:OT_ostta04g05460"/>
<evidence type="ECO:0000256" key="1">
    <source>
        <dbReference type="SAM" id="MobiDB-lite"/>
    </source>
</evidence>
<feature type="region of interest" description="Disordered" evidence="1">
    <location>
        <begin position="14"/>
        <end position="88"/>
    </location>
</feature>
<dbReference type="InParanoid" id="A0A090M6M7"/>
<dbReference type="InterPro" id="IPR012479">
    <property type="entry name" value="SAP30BP"/>
</dbReference>
<dbReference type="AlphaFoldDB" id="A0A090M6M7"/>
<comment type="caution">
    <text evidence="2">The sequence shown here is derived from an EMBL/GenBank/DDBJ whole genome shotgun (WGS) entry which is preliminary data.</text>
</comment>